<keyword evidence="6 10" id="KW-0482">Metalloprotease</keyword>
<keyword evidence="5 10" id="KW-0862">Zinc</keyword>
<dbReference type="PANTHER" id="PTHR10127:SF780">
    <property type="entry name" value="METALLOENDOPEPTIDASE"/>
    <property type="match status" value="1"/>
</dbReference>
<dbReference type="EMBL" id="CAQQ02199961">
    <property type="status" value="NOT_ANNOTATED_CDS"/>
    <property type="molecule type" value="Genomic_DNA"/>
</dbReference>
<evidence type="ECO:0000256" key="4">
    <source>
        <dbReference type="ARBA" id="ARBA00022801"/>
    </source>
</evidence>
<evidence type="ECO:0000256" key="11">
    <source>
        <dbReference type="RuleBase" id="RU361183"/>
    </source>
</evidence>
<dbReference type="GO" id="GO:0004222">
    <property type="term" value="F:metalloendopeptidase activity"/>
    <property type="evidence" value="ECO:0007669"/>
    <property type="project" value="UniProtKB-UniRule"/>
</dbReference>
<evidence type="ECO:0000256" key="8">
    <source>
        <dbReference type="ARBA" id="ARBA00023157"/>
    </source>
</evidence>
<name>T1GM43_MEGSC</name>
<protein>
    <recommendedName>
        <fullName evidence="11">Metalloendopeptidase</fullName>
        <ecNumber evidence="11">3.4.24.-</ecNumber>
    </recommendedName>
</protein>
<dbReference type="SMART" id="SM00235">
    <property type="entry name" value="ZnMc"/>
    <property type="match status" value="2"/>
</dbReference>
<dbReference type="InterPro" id="IPR034035">
    <property type="entry name" value="Astacin-like_dom"/>
</dbReference>
<feature type="domain" description="Peptidase M12A" evidence="12">
    <location>
        <begin position="365"/>
        <end position="544"/>
    </location>
</feature>
<reference evidence="14" key="1">
    <citation type="submission" date="2013-02" db="EMBL/GenBank/DDBJ databases">
        <authorList>
            <person name="Hughes D."/>
        </authorList>
    </citation>
    <scope>NUCLEOTIDE SEQUENCE</scope>
    <source>
        <strain>Durham</strain>
        <strain evidence="14">NC isolate 2 -- Noor lab</strain>
    </source>
</reference>
<dbReference type="InterPro" id="IPR024079">
    <property type="entry name" value="MetalloPept_cat_dom_sf"/>
</dbReference>
<dbReference type="AlphaFoldDB" id="T1GM43"/>
<dbReference type="STRING" id="36166.T1GM43"/>
<keyword evidence="2 10" id="KW-0479">Metal-binding</keyword>
<comment type="caution">
    <text evidence="10">Lacks conserved residue(s) required for the propagation of feature annotation.</text>
</comment>
<dbReference type="Pfam" id="PF01400">
    <property type="entry name" value="Astacin"/>
    <property type="match status" value="2"/>
</dbReference>
<sequence>MKDVNCEQKLRTPDYSKLINTFPCPVTFNLKSTLQARCTKLFQKPVEDLLTRSIAIMKPYILIAALFFGTVLTQSNEDPAEDSAQPELTEGDMILTEEQKQILFFGSDKRNGVTNPSLRWPNGVVFYQFTGNIPNNHRNLIINSLREIERSTCVRFRQGSNGNRYIRITNNAAGCFAYVGYLKSAQQLNLGNGCMHKGVIIHEFLHAIGFYHQQSSADRDSFVNIHLENVQSGQEHNFNKYSSSQVTNFGIRYDYGSIMHYGPYAFSKNNRPTITAKFSGGENMGQSNGLSQSDILKIRRITMKSHFIVSLLAAIAFAQPIDEVKKGDGPKPPKKPWPTDIPDLTEGDMILTAEQKDFLFSETRNGVTDTRLRWPGAFVYFWFDSNFSNDERNLVISALIEIQKYTCVRFVMGANSENHYIRVTKSSSGCFAYVGYLRAAQQLNLGNGCMHFGIIIHEFLHALGFYHEQSTYNRDDYVYIHLENVISGQEHNFNKYTNHKYPTLELDMITVASCIMEPIRSVKMDGLLLLPSTVVDKIWANGMA</sequence>
<keyword evidence="1 10" id="KW-0645">Protease</keyword>
<dbReference type="SUPFAM" id="SSF55486">
    <property type="entry name" value="Metalloproteases ('zincins'), catalytic domain"/>
    <property type="match status" value="2"/>
</dbReference>
<feature type="binding site" evidence="10">
    <location>
        <position position="202"/>
    </location>
    <ligand>
        <name>Zn(2+)</name>
        <dbReference type="ChEBI" id="CHEBI:29105"/>
        <note>catalytic</note>
    </ligand>
</feature>
<feature type="active site" evidence="10">
    <location>
        <position position="203"/>
    </location>
</feature>
<feature type="binding site" evidence="10">
    <location>
        <position position="457"/>
    </location>
    <ligand>
        <name>Zn(2+)</name>
        <dbReference type="ChEBI" id="CHEBI:29105"/>
        <note>catalytic</note>
    </ligand>
</feature>
<dbReference type="CDD" id="cd04280">
    <property type="entry name" value="ZnMc_astacin_like"/>
    <property type="match status" value="1"/>
</dbReference>
<feature type="binding site" evidence="10">
    <location>
        <position position="467"/>
    </location>
    <ligand>
        <name>Zn(2+)</name>
        <dbReference type="ChEBI" id="CHEBI:29105"/>
        <note>catalytic</note>
    </ligand>
</feature>
<dbReference type="Proteomes" id="UP000015102">
    <property type="component" value="Unassembled WGS sequence"/>
</dbReference>
<proteinExistence type="predicted"/>
<dbReference type="GO" id="GO:0008270">
    <property type="term" value="F:zinc ion binding"/>
    <property type="evidence" value="ECO:0007669"/>
    <property type="project" value="UniProtKB-UniRule"/>
</dbReference>
<evidence type="ECO:0000256" key="5">
    <source>
        <dbReference type="ARBA" id="ARBA00022833"/>
    </source>
</evidence>
<keyword evidence="4 10" id="KW-0378">Hydrolase</keyword>
<dbReference type="EnsemblMetazoa" id="MESCA004611-RA">
    <property type="protein sequence ID" value="MESCA004611-PA"/>
    <property type="gene ID" value="MESCA004611"/>
</dbReference>
<evidence type="ECO:0000256" key="2">
    <source>
        <dbReference type="ARBA" id="ARBA00022723"/>
    </source>
</evidence>
<dbReference type="Gene3D" id="3.40.390.10">
    <property type="entry name" value="Collagenase (Catalytic Domain)"/>
    <property type="match status" value="2"/>
</dbReference>
<keyword evidence="7" id="KW-0865">Zymogen</keyword>
<dbReference type="InterPro" id="IPR006026">
    <property type="entry name" value="Peptidase_Metallo"/>
</dbReference>
<keyword evidence="14" id="KW-1185">Reference proteome</keyword>
<evidence type="ECO:0000256" key="6">
    <source>
        <dbReference type="ARBA" id="ARBA00023049"/>
    </source>
</evidence>
<dbReference type="GO" id="GO:0006508">
    <property type="term" value="P:proteolysis"/>
    <property type="evidence" value="ECO:0007669"/>
    <property type="project" value="UniProtKB-KW"/>
</dbReference>
<feature type="domain" description="Peptidase M12A" evidence="12">
    <location>
        <begin position="111"/>
        <end position="305"/>
    </location>
</feature>
<dbReference type="InterPro" id="IPR001506">
    <property type="entry name" value="Peptidase_M12A"/>
</dbReference>
<evidence type="ECO:0000313" key="14">
    <source>
        <dbReference type="Proteomes" id="UP000015102"/>
    </source>
</evidence>
<dbReference type="FunFam" id="3.40.390.10:FF:000015">
    <property type="entry name" value="Meprin A subunit"/>
    <property type="match status" value="1"/>
</dbReference>
<dbReference type="EC" id="3.4.24.-" evidence="11"/>
<evidence type="ECO:0000259" key="12">
    <source>
        <dbReference type="PROSITE" id="PS51864"/>
    </source>
</evidence>
<keyword evidence="8" id="KW-1015">Disulfide bond</keyword>
<keyword evidence="9" id="KW-0325">Glycoprotein</keyword>
<feature type="active site" evidence="10">
    <location>
        <position position="458"/>
    </location>
</feature>
<feature type="binding site" evidence="10">
    <location>
        <position position="206"/>
    </location>
    <ligand>
        <name>Zn(2+)</name>
        <dbReference type="ChEBI" id="CHEBI:29105"/>
        <note>catalytic</note>
    </ligand>
</feature>
<evidence type="ECO:0000256" key="3">
    <source>
        <dbReference type="ARBA" id="ARBA00022729"/>
    </source>
</evidence>
<evidence type="ECO:0000256" key="1">
    <source>
        <dbReference type="ARBA" id="ARBA00022670"/>
    </source>
</evidence>
<organism evidence="13 14">
    <name type="scientific">Megaselia scalaris</name>
    <name type="common">Humpbacked fly</name>
    <name type="synonym">Phora scalaris</name>
    <dbReference type="NCBI Taxonomy" id="36166"/>
    <lineage>
        <taxon>Eukaryota</taxon>
        <taxon>Metazoa</taxon>
        <taxon>Ecdysozoa</taxon>
        <taxon>Arthropoda</taxon>
        <taxon>Hexapoda</taxon>
        <taxon>Insecta</taxon>
        <taxon>Pterygota</taxon>
        <taxon>Neoptera</taxon>
        <taxon>Endopterygota</taxon>
        <taxon>Diptera</taxon>
        <taxon>Brachycera</taxon>
        <taxon>Muscomorpha</taxon>
        <taxon>Platypezoidea</taxon>
        <taxon>Phoridae</taxon>
        <taxon>Megaseliini</taxon>
        <taxon>Megaselia</taxon>
    </lineage>
</organism>
<feature type="binding site" evidence="10">
    <location>
        <position position="212"/>
    </location>
    <ligand>
        <name>Zn(2+)</name>
        <dbReference type="ChEBI" id="CHEBI:29105"/>
        <note>catalytic</note>
    </ligand>
</feature>
<dbReference type="HOGENOM" id="CLU_500882_0_0_1"/>
<feature type="binding site" evidence="10">
    <location>
        <position position="461"/>
    </location>
    <ligand>
        <name>Zn(2+)</name>
        <dbReference type="ChEBI" id="CHEBI:29105"/>
        <note>catalytic</note>
    </ligand>
</feature>
<reference evidence="13" key="2">
    <citation type="submission" date="2015-06" db="UniProtKB">
        <authorList>
            <consortium name="EnsemblMetazoa"/>
        </authorList>
    </citation>
    <scope>IDENTIFICATION</scope>
</reference>
<accession>T1GM43</accession>
<evidence type="ECO:0000256" key="7">
    <source>
        <dbReference type="ARBA" id="ARBA00023145"/>
    </source>
</evidence>
<comment type="cofactor">
    <cofactor evidence="10 11">
        <name>Zn(2+)</name>
        <dbReference type="ChEBI" id="CHEBI:29105"/>
    </cofactor>
    <text evidence="10 11">Binds 1 zinc ion per subunit.</text>
</comment>
<dbReference type="PANTHER" id="PTHR10127">
    <property type="entry name" value="DISCOIDIN, CUB, EGF, LAMININ , AND ZINC METALLOPROTEASE DOMAIN CONTAINING"/>
    <property type="match status" value="1"/>
</dbReference>
<evidence type="ECO:0000313" key="13">
    <source>
        <dbReference type="EnsemblMetazoa" id="MESCA004611-PA"/>
    </source>
</evidence>
<dbReference type="OMA" id="KQSELWD"/>
<evidence type="ECO:0000256" key="10">
    <source>
        <dbReference type="PROSITE-ProRule" id="PRU01211"/>
    </source>
</evidence>
<dbReference type="PRINTS" id="PR00480">
    <property type="entry name" value="ASTACIN"/>
</dbReference>
<keyword evidence="3" id="KW-0732">Signal</keyword>
<evidence type="ECO:0000256" key="9">
    <source>
        <dbReference type="ARBA" id="ARBA00023180"/>
    </source>
</evidence>
<dbReference type="PROSITE" id="PS51864">
    <property type="entry name" value="ASTACIN"/>
    <property type="match status" value="2"/>
</dbReference>